<dbReference type="GO" id="GO:0006508">
    <property type="term" value="P:proteolysis"/>
    <property type="evidence" value="ECO:0007669"/>
    <property type="project" value="UniProtKB-KW"/>
</dbReference>
<feature type="transmembrane region" description="Helical" evidence="7">
    <location>
        <begin position="41"/>
        <end position="63"/>
    </location>
</feature>
<keyword evidence="6" id="KW-0482">Metalloprotease</keyword>
<dbReference type="PANTHER" id="PTHR21666">
    <property type="entry name" value="PEPTIDASE-RELATED"/>
    <property type="match status" value="1"/>
</dbReference>
<gene>
    <name evidence="9" type="ORF">AAV99_04405</name>
</gene>
<comment type="cofactor">
    <cofactor evidence="1">
        <name>Zn(2+)</name>
        <dbReference type="ChEBI" id="CHEBI:29105"/>
    </cofactor>
</comment>
<dbReference type="AlphaFoldDB" id="A0A0H0XWS1"/>
<keyword evidence="7" id="KW-0472">Membrane</keyword>
<dbReference type="InterPro" id="IPR050570">
    <property type="entry name" value="Cell_wall_metabolism_enzyme"/>
</dbReference>
<dbReference type="Proteomes" id="UP000053455">
    <property type="component" value="Unassembled WGS sequence"/>
</dbReference>
<dbReference type="Gene3D" id="2.70.70.10">
    <property type="entry name" value="Glucose Permease (Domain IIA)"/>
    <property type="match status" value="1"/>
</dbReference>
<dbReference type="GO" id="GO:0046872">
    <property type="term" value="F:metal ion binding"/>
    <property type="evidence" value="ECO:0007669"/>
    <property type="project" value="UniProtKB-KW"/>
</dbReference>
<name>A0A0H0XWS1_9SPHN</name>
<keyword evidence="4" id="KW-0378">Hydrolase</keyword>
<proteinExistence type="predicted"/>
<dbReference type="InterPro" id="IPR011055">
    <property type="entry name" value="Dup_hybrid_motif"/>
</dbReference>
<dbReference type="FunFam" id="2.70.70.10:FF:000006">
    <property type="entry name" value="M23 family peptidase"/>
    <property type="match status" value="1"/>
</dbReference>
<dbReference type="SUPFAM" id="SSF51261">
    <property type="entry name" value="Duplicated hybrid motif"/>
    <property type="match status" value="1"/>
</dbReference>
<evidence type="ECO:0000313" key="10">
    <source>
        <dbReference type="Proteomes" id="UP000053455"/>
    </source>
</evidence>
<keyword evidence="7" id="KW-0812">Transmembrane</keyword>
<dbReference type="PATRIC" id="fig|874156.12.peg.916"/>
<dbReference type="Pfam" id="PF01551">
    <property type="entry name" value="Peptidase_M23"/>
    <property type="match status" value="1"/>
</dbReference>
<dbReference type="InterPro" id="IPR016047">
    <property type="entry name" value="M23ase_b-sheet_dom"/>
</dbReference>
<sequence length="392" mass="42147">MQNSTDGGFWDRLRTWFPEREFFMRSQGQVRFITITSRVQMVAAGLALIAILGWAASVGGAAFSQYRASAERTSLLEREAHVAQSEERFGAYADDIAATTAQLEQRQDFIEGVVGSLPEEFLSGEEDTVSDSASESEELISMIREVFPQAVGLAQIEARQIAFVEGLTRYADRRAARAEQAMRTLGVDPRTVVNANQDAMGGPLESLFSEADGSIDPRFERLGLSLARMSALERGLDSIPQVMPADINSISSGFGFRRDPFTGGGAMHSGLDFRAPHGAPIHAAAAGTVTFSGWRSGYGQTVEITHGSGMVTRYAHMSRFSTRAGAEVAAGEVIGAIGSTGRSTGPHLHFEVRINGRAVNPRPFLETAPHVLEEARAEFAPNANTSGSTNDG</sequence>
<keyword evidence="2" id="KW-0645">Protease</keyword>
<dbReference type="GO" id="GO:0004222">
    <property type="term" value="F:metalloendopeptidase activity"/>
    <property type="evidence" value="ECO:0007669"/>
    <property type="project" value="TreeGrafter"/>
</dbReference>
<evidence type="ECO:0000256" key="3">
    <source>
        <dbReference type="ARBA" id="ARBA00022723"/>
    </source>
</evidence>
<dbReference type="EMBL" id="LBHU01000001">
    <property type="protein sequence ID" value="KLI64770.1"/>
    <property type="molecule type" value="Genomic_DNA"/>
</dbReference>
<protein>
    <submittedName>
        <fullName evidence="9">Peptidase M23</fullName>
    </submittedName>
</protein>
<evidence type="ECO:0000256" key="6">
    <source>
        <dbReference type="ARBA" id="ARBA00023049"/>
    </source>
</evidence>
<evidence type="ECO:0000313" key="9">
    <source>
        <dbReference type="EMBL" id="KLI64770.1"/>
    </source>
</evidence>
<evidence type="ECO:0000256" key="5">
    <source>
        <dbReference type="ARBA" id="ARBA00022833"/>
    </source>
</evidence>
<dbReference type="PANTHER" id="PTHR21666:SF288">
    <property type="entry name" value="CELL DIVISION PROTEIN YTFB"/>
    <property type="match status" value="1"/>
</dbReference>
<keyword evidence="5" id="KW-0862">Zinc</keyword>
<keyword evidence="7" id="KW-1133">Transmembrane helix</keyword>
<dbReference type="RefSeq" id="WP_047092635.1">
    <property type="nucleotide sequence ID" value="NZ_LBHU01000001.1"/>
</dbReference>
<dbReference type="CDD" id="cd12797">
    <property type="entry name" value="M23_peptidase"/>
    <property type="match status" value="1"/>
</dbReference>
<comment type="caution">
    <text evidence="9">The sequence shown here is derived from an EMBL/GenBank/DDBJ whole genome shotgun (WGS) entry which is preliminary data.</text>
</comment>
<evidence type="ECO:0000256" key="7">
    <source>
        <dbReference type="SAM" id="Phobius"/>
    </source>
</evidence>
<evidence type="ECO:0000256" key="4">
    <source>
        <dbReference type="ARBA" id="ARBA00022801"/>
    </source>
</evidence>
<keyword evidence="3" id="KW-0479">Metal-binding</keyword>
<accession>A0A0H0XWS1</accession>
<reference evidence="9 10" key="1">
    <citation type="submission" date="2015-04" db="EMBL/GenBank/DDBJ databases">
        <title>The draft genome sequence of Erythrobacter marinus HWDM-33.</title>
        <authorList>
            <person name="Zhuang L."/>
            <person name="Liu Y."/>
            <person name="Shao Z."/>
        </authorList>
    </citation>
    <scope>NUCLEOTIDE SEQUENCE [LARGE SCALE GENOMIC DNA]</scope>
    <source>
        <strain evidence="9 10">HWDM-33</strain>
    </source>
</reference>
<dbReference type="STRING" id="874156.GCA_001021555_00395"/>
<keyword evidence="10" id="KW-1185">Reference proteome</keyword>
<feature type="domain" description="M23ase beta-sheet core" evidence="8">
    <location>
        <begin position="267"/>
        <end position="361"/>
    </location>
</feature>
<evidence type="ECO:0000256" key="1">
    <source>
        <dbReference type="ARBA" id="ARBA00001947"/>
    </source>
</evidence>
<evidence type="ECO:0000259" key="8">
    <source>
        <dbReference type="Pfam" id="PF01551"/>
    </source>
</evidence>
<organism evidence="9 10">
    <name type="scientific">Aurantiacibacter marinus</name>
    <dbReference type="NCBI Taxonomy" id="874156"/>
    <lineage>
        <taxon>Bacteria</taxon>
        <taxon>Pseudomonadati</taxon>
        <taxon>Pseudomonadota</taxon>
        <taxon>Alphaproteobacteria</taxon>
        <taxon>Sphingomonadales</taxon>
        <taxon>Erythrobacteraceae</taxon>
        <taxon>Aurantiacibacter</taxon>
    </lineage>
</organism>
<evidence type="ECO:0000256" key="2">
    <source>
        <dbReference type="ARBA" id="ARBA00022670"/>
    </source>
</evidence>